<gene>
    <name evidence="2" type="ORF">PR048_012235</name>
</gene>
<organism evidence="2 3">
    <name type="scientific">Dryococelus australis</name>
    <dbReference type="NCBI Taxonomy" id="614101"/>
    <lineage>
        <taxon>Eukaryota</taxon>
        <taxon>Metazoa</taxon>
        <taxon>Ecdysozoa</taxon>
        <taxon>Arthropoda</taxon>
        <taxon>Hexapoda</taxon>
        <taxon>Insecta</taxon>
        <taxon>Pterygota</taxon>
        <taxon>Neoptera</taxon>
        <taxon>Polyneoptera</taxon>
        <taxon>Phasmatodea</taxon>
        <taxon>Verophasmatodea</taxon>
        <taxon>Anareolatae</taxon>
        <taxon>Phasmatidae</taxon>
        <taxon>Eurycanthinae</taxon>
        <taxon>Dryococelus</taxon>
    </lineage>
</organism>
<name>A0ABQ9HPF7_9NEOP</name>
<keyword evidence="3" id="KW-1185">Reference proteome</keyword>
<feature type="compositionally biased region" description="Basic and acidic residues" evidence="1">
    <location>
        <begin position="1"/>
        <end position="14"/>
    </location>
</feature>
<evidence type="ECO:0000313" key="3">
    <source>
        <dbReference type="Proteomes" id="UP001159363"/>
    </source>
</evidence>
<accession>A0ABQ9HPF7</accession>
<proteinExistence type="predicted"/>
<feature type="compositionally biased region" description="Polar residues" evidence="1">
    <location>
        <begin position="44"/>
        <end position="94"/>
    </location>
</feature>
<evidence type="ECO:0000256" key="1">
    <source>
        <dbReference type="SAM" id="MobiDB-lite"/>
    </source>
</evidence>
<sequence>MIVRDDVYGEHGIDNHSNSNVFEYRDIPPRSSAKKPSALETKRSGSAPSVRTGSAISLKENTNVSSGNPAPTPITATKRNKTLVDSSGVPQTEV</sequence>
<evidence type="ECO:0000313" key="2">
    <source>
        <dbReference type="EMBL" id="KAJ8886029.1"/>
    </source>
</evidence>
<dbReference type="Proteomes" id="UP001159363">
    <property type="component" value="Chromosome X"/>
</dbReference>
<reference evidence="2 3" key="1">
    <citation type="submission" date="2023-02" db="EMBL/GenBank/DDBJ databases">
        <title>LHISI_Scaffold_Assembly.</title>
        <authorList>
            <person name="Stuart O.P."/>
            <person name="Cleave R."/>
            <person name="Magrath M.J.L."/>
            <person name="Mikheyev A.S."/>
        </authorList>
    </citation>
    <scope>NUCLEOTIDE SEQUENCE [LARGE SCALE GENOMIC DNA]</scope>
    <source>
        <strain evidence="2">Daus_M_001</strain>
        <tissue evidence="2">Leg muscle</tissue>
    </source>
</reference>
<feature type="region of interest" description="Disordered" evidence="1">
    <location>
        <begin position="1"/>
        <end position="94"/>
    </location>
</feature>
<protein>
    <submittedName>
        <fullName evidence="2">Uncharacterized protein</fullName>
    </submittedName>
</protein>
<comment type="caution">
    <text evidence="2">The sequence shown here is derived from an EMBL/GenBank/DDBJ whole genome shotgun (WGS) entry which is preliminary data.</text>
</comment>
<dbReference type="EMBL" id="JARBHB010000004">
    <property type="protein sequence ID" value="KAJ8886029.1"/>
    <property type="molecule type" value="Genomic_DNA"/>
</dbReference>